<dbReference type="GO" id="GO:0006355">
    <property type="term" value="P:regulation of DNA-templated transcription"/>
    <property type="evidence" value="ECO:0007669"/>
    <property type="project" value="InterPro"/>
</dbReference>
<gene>
    <name evidence="2" type="primary">SIFV2_gp12</name>
</gene>
<dbReference type="InterPro" id="IPR013321">
    <property type="entry name" value="Arc_rbn_hlx_hlx"/>
</dbReference>
<sequence length="54" mass="6470">MTEQEEKEDEKVSFGIYIPKSLKKRLKVYCAEHDRRVNDVIKEALEEYLQRRGA</sequence>
<reference evidence="2" key="1">
    <citation type="journal article" date="2014" name="Mol. Microbiol.">
        <title>Inter-viral conflicts that exploit host CRISPR immune systems of Sulfolobus.</title>
        <authorList>
            <person name="Erdmann S."/>
            <person name="Le Moine Bauer S."/>
            <person name="Garrett R.A."/>
        </authorList>
    </citation>
    <scope>NUCLEOTIDE SEQUENCE [LARGE SCALE GENOMIC DNA]</scope>
</reference>
<organism evidence="2">
    <name type="scientific">Sulfolobus islandicus filamentous virus 2</name>
    <dbReference type="NCBI Taxonomy" id="1902331"/>
    <lineage>
        <taxon>Viruses</taxon>
        <taxon>Adnaviria</taxon>
        <taxon>Zilligvirae</taxon>
        <taxon>Taleaviricota</taxon>
        <taxon>Tokiviricetes</taxon>
        <taxon>Ligamenvirales</taxon>
        <taxon>Lipothrixviridae</taxon>
        <taxon>Betalipothrixvirus</taxon>
        <taxon>Betalipothrixvirus hveragerdiense</taxon>
        <taxon>Sulfolobus islandicus filamentous virus</taxon>
    </lineage>
</organism>
<proteinExistence type="predicted"/>
<dbReference type="InterPro" id="IPR010985">
    <property type="entry name" value="Ribbon_hlx_hlx"/>
</dbReference>
<dbReference type="Pfam" id="PF21432">
    <property type="entry name" value="56B_RHH"/>
    <property type="match status" value="1"/>
</dbReference>
<name>A0A1D8BJ66_SIFV</name>
<dbReference type="Gene3D" id="1.10.1220.10">
    <property type="entry name" value="Met repressor-like"/>
    <property type="match status" value="1"/>
</dbReference>
<protein>
    <submittedName>
        <fullName evidence="2">Conserved lipothrixviral and rudiviral protein</fullName>
    </submittedName>
</protein>
<dbReference type="EMBL" id="KX467643">
    <property type="protein sequence ID" value="AOS58367.1"/>
    <property type="molecule type" value="Genomic_DNA"/>
</dbReference>
<feature type="domain" description="56B-like ribbon-helix-helix" evidence="1">
    <location>
        <begin position="20"/>
        <end position="51"/>
    </location>
</feature>
<dbReference type="InterPro" id="IPR049123">
    <property type="entry name" value="56B_RHH"/>
</dbReference>
<accession>A0A1D8BJ66</accession>
<reference evidence="2" key="2">
    <citation type="submission" date="2016-06" db="EMBL/GenBank/DDBJ databases">
        <authorList>
            <person name="Kjaerup R.B."/>
            <person name="Dalgaard T.S."/>
            <person name="Juul-Madsen H.R."/>
        </authorList>
    </citation>
    <scope>NUCLEOTIDE SEQUENCE</scope>
</reference>
<evidence type="ECO:0000313" key="2">
    <source>
        <dbReference type="EMBL" id="AOS58367.1"/>
    </source>
</evidence>
<evidence type="ECO:0000259" key="1">
    <source>
        <dbReference type="Pfam" id="PF21432"/>
    </source>
</evidence>
<dbReference type="Proteomes" id="UP000223173">
    <property type="component" value="Segment"/>
</dbReference>
<dbReference type="SUPFAM" id="SSF47598">
    <property type="entry name" value="Ribbon-helix-helix"/>
    <property type="match status" value="1"/>
</dbReference>